<gene>
    <name evidence="6" type="ORF">PPRIM_AZ9-3.1.T0390054</name>
</gene>
<evidence type="ECO:0000256" key="4">
    <source>
        <dbReference type="ARBA" id="ARBA00023136"/>
    </source>
</evidence>
<dbReference type="AlphaFoldDB" id="A0A8S1LF31"/>
<keyword evidence="2 5" id="KW-0812">Transmembrane</keyword>
<keyword evidence="7" id="KW-1185">Reference proteome</keyword>
<evidence type="ECO:0000313" key="7">
    <source>
        <dbReference type="Proteomes" id="UP000688137"/>
    </source>
</evidence>
<evidence type="ECO:0008006" key="8">
    <source>
        <dbReference type="Google" id="ProtNLM"/>
    </source>
</evidence>
<dbReference type="Pfam" id="PF08507">
    <property type="entry name" value="COPI_assoc"/>
    <property type="match status" value="1"/>
</dbReference>
<name>A0A8S1LF31_PARPR</name>
<keyword evidence="4 5" id="KW-0472">Membrane</keyword>
<feature type="transmembrane region" description="Helical" evidence="5">
    <location>
        <begin position="108"/>
        <end position="128"/>
    </location>
</feature>
<accession>A0A8S1LF31</accession>
<proteinExistence type="predicted"/>
<feature type="transmembrane region" description="Helical" evidence="5">
    <location>
        <begin position="43"/>
        <end position="62"/>
    </location>
</feature>
<dbReference type="OMA" id="MTCFGRG"/>
<organism evidence="6 7">
    <name type="scientific">Paramecium primaurelia</name>
    <dbReference type="NCBI Taxonomy" id="5886"/>
    <lineage>
        <taxon>Eukaryota</taxon>
        <taxon>Sar</taxon>
        <taxon>Alveolata</taxon>
        <taxon>Ciliophora</taxon>
        <taxon>Intramacronucleata</taxon>
        <taxon>Oligohymenophorea</taxon>
        <taxon>Peniculida</taxon>
        <taxon>Parameciidae</taxon>
        <taxon>Paramecium</taxon>
    </lineage>
</organism>
<evidence type="ECO:0000313" key="6">
    <source>
        <dbReference type="EMBL" id="CAD8066370.1"/>
    </source>
</evidence>
<feature type="transmembrane region" description="Helical" evidence="5">
    <location>
        <begin position="74"/>
        <end position="96"/>
    </location>
</feature>
<sequence length="148" mass="16811">METKTWILILRWVNIVAAVVIGAMGIYQLVTFQMFSHFHFYEIWSIFTPIYSLIFCGLLLAIEFKRDFIADQFQFMMTCFGRGIFYIFLGSVVSYQPTGESSSQQVAGWIWGLTLWLVGIFYVVIHFVGPKSATAGLKDAVSAEYGTS</sequence>
<keyword evidence="3 5" id="KW-1133">Transmembrane helix</keyword>
<protein>
    <recommendedName>
        <fullName evidence="8">COPI associated protein</fullName>
    </recommendedName>
</protein>
<evidence type="ECO:0000256" key="3">
    <source>
        <dbReference type="ARBA" id="ARBA00022989"/>
    </source>
</evidence>
<dbReference type="PANTHER" id="PTHR28128">
    <property type="entry name" value="GOLGI APPARATUS MEMBRANE PROTEIN TVP15"/>
    <property type="match status" value="1"/>
</dbReference>
<reference evidence="6" key="1">
    <citation type="submission" date="2021-01" db="EMBL/GenBank/DDBJ databases">
        <authorList>
            <consortium name="Genoscope - CEA"/>
            <person name="William W."/>
        </authorList>
    </citation>
    <scope>NUCLEOTIDE SEQUENCE</scope>
</reference>
<dbReference type="InterPro" id="IPR013714">
    <property type="entry name" value="Golgi_TVP15"/>
</dbReference>
<dbReference type="Proteomes" id="UP000688137">
    <property type="component" value="Unassembled WGS sequence"/>
</dbReference>
<dbReference type="PANTHER" id="PTHR28128:SF3">
    <property type="entry name" value="CHROMOSOME UNDETERMINED SCAFFOLD_46, WHOLE GENOME SHOTGUN SEQUENCE"/>
    <property type="match status" value="1"/>
</dbReference>
<evidence type="ECO:0000256" key="1">
    <source>
        <dbReference type="ARBA" id="ARBA00004141"/>
    </source>
</evidence>
<dbReference type="GO" id="GO:0016020">
    <property type="term" value="C:membrane"/>
    <property type="evidence" value="ECO:0007669"/>
    <property type="project" value="UniProtKB-SubCell"/>
</dbReference>
<feature type="transmembrane region" description="Helical" evidence="5">
    <location>
        <begin position="12"/>
        <end position="31"/>
    </location>
</feature>
<dbReference type="EMBL" id="CAJJDM010000038">
    <property type="protein sequence ID" value="CAD8066370.1"/>
    <property type="molecule type" value="Genomic_DNA"/>
</dbReference>
<comment type="caution">
    <text evidence="6">The sequence shown here is derived from an EMBL/GenBank/DDBJ whole genome shotgun (WGS) entry which is preliminary data.</text>
</comment>
<evidence type="ECO:0000256" key="2">
    <source>
        <dbReference type="ARBA" id="ARBA00022692"/>
    </source>
</evidence>
<comment type="subcellular location">
    <subcellularLocation>
        <location evidence="1">Membrane</location>
        <topology evidence="1">Multi-pass membrane protein</topology>
    </subcellularLocation>
</comment>
<evidence type="ECO:0000256" key="5">
    <source>
        <dbReference type="SAM" id="Phobius"/>
    </source>
</evidence>